<proteinExistence type="predicted"/>
<name>A0A4R5W0P9_9BURK</name>
<dbReference type="OrthoDB" id="378654at2"/>
<dbReference type="InterPro" id="IPR015003">
    <property type="entry name" value="DUF1853"/>
</dbReference>
<sequence length="314" mass="35804">MISDPASATANTESLNYQAQFQQRWPRLTQAHVRSLAWLLDAPGLLNVDHARWNEQVAQLPSLTPQVEDWLQTLDNAPEPLIEFLALHPHTRLGHYAENLLAFYFKWRNQLHAHSLQVRSTTTIGEFDFLLTMPNGLEHWEFACKFYLLVKPEGALSNYVGPNLMDNFDEKSRKIMQAQLALGQHAAAQSYLTEPLTAAKALIKGWLFYPANSTPALPEITPQHCRGLWCRVSELTRFGSLNFSELARLEWLAPARVKSTQLITGAELQTKLQQQFALDFRPVLVAQVERVDTESDAFIEVQRVFVVPDNWNED</sequence>
<evidence type="ECO:0000313" key="2">
    <source>
        <dbReference type="Proteomes" id="UP000294829"/>
    </source>
</evidence>
<evidence type="ECO:0000313" key="1">
    <source>
        <dbReference type="EMBL" id="TDK65553.1"/>
    </source>
</evidence>
<dbReference type="RefSeq" id="WP_133328569.1">
    <property type="nucleotide sequence ID" value="NZ_SMYL01000005.1"/>
</dbReference>
<accession>A0A4R5W0P9</accession>
<dbReference type="AlphaFoldDB" id="A0A4R5W0P9"/>
<organism evidence="1 2">
    <name type="scientific">Sapientia aquatica</name>
    <dbReference type="NCBI Taxonomy" id="1549640"/>
    <lineage>
        <taxon>Bacteria</taxon>
        <taxon>Pseudomonadati</taxon>
        <taxon>Pseudomonadota</taxon>
        <taxon>Betaproteobacteria</taxon>
        <taxon>Burkholderiales</taxon>
        <taxon>Oxalobacteraceae</taxon>
        <taxon>Sapientia</taxon>
    </lineage>
</organism>
<dbReference type="EMBL" id="SMYL01000005">
    <property type="protein sequence ID" value="TDK65553.1"/>
    <property type="molecule type" value="Genomic_DNA"/>
</dbReference>
<dbReference type="Proteomes" id="UP000294829">
    <property type="component" value="Unassembled WGS sequence"/>
</dbReference>
<dbReference type="Pfam" id="PF08907">
    <property type="entry name" value="DUF1853"/>
    <property type="match status" value="1"/>
</dbReference>
<protein>
    <submittedName>
        <fullName evidence="1">DUF1853 family protein</fullName>
    </submittedName>
</protein>
<comment type="caution">
    <text evidence="1">The sequence shown here is derived from an EMBL/GenBank/DDBJ whole genome shotgun (WGS) entry which is preliminary data.</text>
</comment>
<keyword evidence="2" id="KW-1185">Reference proteome</keyword>
<gene>
    <name evidence="1" type="ORF">E2I14_11415</name>
</gene>
<reference evidence="1 2" key="1">
    <citation type="submission" date="2019-03" db="EMBL/GenBank/DDBJ databases">
        <title>Sapientia aquatica gen. nov., sp. nov., isolated from a crater lake.</title>
        <authorList>
            <person name="Felfoldi T."/>
            <person name="Szabo A."/>
            <person name="Toth E."/>
            <person name="Schumann P."/>
            <person name="Keki Z."/>
            <person name="Marialigeti K."/>
            <person name="Mathe I."/>
        </authorList>
    </citation>
    <scope>NUCLEOTIDE SEQUENCE [LARGE SCALE GENOMIC DNA]</scope>
    <source>
        <strain evidence="1 2">SA-152</strain>
    </source>
</reference>